<evidence type="ECO:0000313" key="2">
    <source>
        <dbReference type="EMBL" id="PIK59886.1"/>
    </source>
</evidence>
<dbReference type="EMBL" id="MRZV01000071">
    <property type="protein sequence ID" value="PIK59886.1"/>
    <property type="molecule type" value="Genomic_DNA"/>
</dbReference>
<evidence type="ECO:0000313" key="3">
    <source>
        <dbReference type="Proteomes" id="UP000230750"/>
    </source>
</evidence>
<organism evidence="2 3">
    <name type="scientific">Stichopus japonicus</name>
    <name type="common">Sea cucumber</name>
    <dbReference type="NCBI Taxonomy" id="307972"/>
    <lineage>
        <taxon>Eukaryota</taxon>
        <taxon>Metazoa</taxon>
        <taxon>Echinodermata</taxon>
        <taxon>Eleutherozoa</taxon>
        <taxon>Echinozoa</taxon>
        <taxon>Holothuroidea</taxon>
        <taxon>Aspidochirotacea</taxon>
        <taxon>Aspidochirotida</taxon>
        <taxon>Stichopodidae</taxon>
        <taxon>Apostichopus</taxon>
    </lineage>
</organism>
<feature type="compositionally biased region" description="Low complexity" evidence="1">
    <location>
        <begin position="322"/>
        <end position="331"/>
    </location>
</feature>
<sequence>LTITIYLQCRYPADSICGCPNYFGAPDGRFFFGPLCLTVQPPATNGIATMWISWSGTSSTAAAVPQEDLQRIHFSSLRKSTYQQQQMYNVPGGMYIPSQQQNHAAIGNSFGQPQMMMNQQQQQQPQQQPGYQQGMMGMPAGQPGMMGVNMGYNPMQQQQAYLQQFQTEQFQGSSHFNRQPLLDSNQRQSPVTNMPATQQPTNNMHMQQSYMHMQQPSAETDVFWQQPQHAQSRQPMQSQNMYTPHSAATATFSSSMNMSQFSTNQAGSGRAESQYMHMQQQPDINQVQAQMQNMRVGGNPGMTAQMTMNGQNPQQMQPPPQQQQQQPAQAAWNSGMYPTMQQAQGVPVQGNMGWNGNMAGQTLSTQLWK</sequence>
<proteinExistence type="predicted"/>
<gene>
    <name evidence="2" type="ORF">BSL78_03182</name>
</gene>
<dbReference type="AlphaFoldDB" id="A0A2G8LI11"/>
<feature type="non-terminal residue" evidence="2">
    <location>
        <position position="1"/>
    </location>
</feature>
<reference evidence="2 3" key="1">
    <citation type="journal article" date="2017" name="PLoS Biol.">
        <title>The sea cucumber genome provides insights into morphological evolution and visceral regeneration.</title>
        <authorList>
            <person name="Zhang X."/>
            <person name="Sun L."/>
            <person name="Yuan J."/>
            <person name="Sun Y."/>
            <person name="Gao Y."/>
            <person name="Zhang L."/>
            <person name="Li S."/>
            <person name="Dai H."/>
            <person name="Hamel J.F."/>
            <person name="Liu C."/>
            <person name="Yu Y."/>
            <person name="Liu S."/>
            <person name="Lin W."/>
            <person name="Guo K."/>
            <person name="Jin S."/>
            <person name="Xu P."/>
            <person name="Storey K.B."/>
            <person name="Huan P."/>
            <person name="Zhang T."/>
            <person name="Zhou Y."/>
            <person name="Zhang J."/>
            <person name="Lin C."/>
            <person name="Li X."/>
            <person name="Xing L."/>
            <person name="Huo D."/>
            <person name="Sun M."/>
            <person name="Wang L."/>
            <person name="Mercier A."/>
            <person name="Li F."/>
            <person name="Yang H."/>
            <person name="Xiang J."/>
        </authorList>
    </citation>
    <scope>NUCLEOTIDE SEQUENCE [LARGE SCALE GENOMIC DNA]</scope>
    <source>
        <strain evidence="2">Shaxun</strain>
        <tissue evidence="2">Muscle</tissue>
    </source>
</reference>
<name>A0A2G8LI11_STIJA</name>
<feature type="region of interest" description="Disordered" evidence="1">
    <location>
        <begin position="310"/>
        <end position="331"/>
    </location>
</feature>
<accession>A0A2G8LI11</accession>
<keyword evidence="3" id="KW-1185">Reference proteome</keyword>
<dbReference type="STRING" id="307972.A0A2G8LI11"/>
<dbReference type="Proteomes" id="UP000230750">
    <property type="component" value="Unassembled WGS sequence"/>
</dbReference>
<comment type="caution">
    <text evidence="2">The sequence shown here is derived from an EMBL/GenBank/DDBJ whole genome shotgun (WGS) entry which is preliminary data.</text>
</comment>
<evidence type="ECO:0000256" key="1">
    <source>
        <dbReference type="SAM" id="MobiDB-lite"/>
    </source>
</evidence>
<protein>
    <submittedName>
        <fullName evidence="2">Uncharacterized protein</fullName>
    </submittedName>
</protein>